<evidence type="ECO:0000313" key="3">
    <source>
        <dbReference type="EMBL" id="UTQ79676.1"/>
    </source>
</evidence>
<proteinExistence type="evidence at transcript level"/>
<keyword evidence="1" id="KW-1133">Transmembrane helix</keyword>
<sequence length="425" mass="49658">MASLRIKFSLFLFLVLRLISLADTSLVLSKIGLDKFFEYSSYQRFTFLLGAHISRSVKLVDHVSYLPSSFSFDVDCMSIVRTSKYAEADCQLPPRCGMVQYVVMNVTFFGQETKLCYSFHPSSTVETISVARLAFDKISSFPVQFDYGFPDESFLEDILPVDFFEYLRIVVVDDKYRLLPSCCYDDYTVAGHKLPKSVVITEDVDSFCVVRYKYSSCDCSPLIFDSLSSLVKFFNFPIAYKYNPYNFSTHVVFRNQDPGVYDYDSEYNSGFYLYSYQPPYSFCSHVPLADMNLRLGNYSHYIYHSNHCLLQQPQHFCVKKRYIYKNPLGQFANQILSSLSSFLYKIFEFVEIELENLAQLLIKFFAIILSRFFEFFIKIFGVKLVDFLMLLIISYLYTKNLVLSFVLLVILFWFSFVFFFLSNLH</sequence>
<feature type="transmembrane region" description="Helical" evidence="1">
    <location>
        <begin position="380"/>
        <end position="397"/>
    </location>
</feature>
<dbReference type="EMBL" id="MW528425">
    <property type="protein sequence ID" value="UTQ79676.1"/>
    <property type="molecule type" value="mRNA"/>
</dbReference>
<accession>A0A976RXH5</accession>
<keyword evidence="1" id="KW-0472">Membrane</keyword>
<evidence type="ECO:0000259" key="2">
    <source>
        <dbReference type="Pfam" id="PF16506"/>
    </source>
</evidence>
<reference evidence="3" key="1">
    <citation type="submission" date="2021-01" db="EMBL/GenBank/DDBJ databases">
        <authorList>
            <person name="Lu g."/>
            <person name="Ye z."/>
        </authorList>
    </citation>
    <scope>NUCLEOTIDE SEQUENCE</scope>
    <source>
        <strain evidence="3">ABC2</strain>
    </source>
</reference>
<dbReference type="InterPro" id="IPR032433">
    <property type="entry name" value="DiSB-ORF2_chro"/>
</dbReference>
<organism evidence="3">
    <name type="scientific">Aphis glycines nege-like virus 1 iso 1</name>
    <dbReference type="NCBI Taxonomy" id="2961855"/>
    <lineage>
        <taxon>Viruses</taxon>
        <taxon>Riboviria</taxon>
    </lineage>
</organism>
<keyword evidence="1" id="KW-0812">Transmembrane</keyword>
<dbReference type="Pfam" id="PF16506">
    <property type="entry name" value="DiSB-ORF2_chro"/>
    <property type="match status" value="1"/>
</dbReference>
<protein>
    <recommendedName>
        <fullName evidence="2">Putative virion glycoprotein N-terminal domain-containing protein</fullName>
    </recommendedName>
</protein>
<feature type="domain" description="Putative virion glycoprotein N-terminal" evidence="2">
    <location>
        <begin position="76"/>
        <end position="363"/>
    </location>
</feature>
<evidence type="ECO:0000256" key="1">
    <source>
        <dbReference type="SAM" id="Phobius"/>
    </source>
</evidence>
<name>A0A976RXH5_9VIRU</name>
<feature type="transmembrane region" description="Helical" evidence="1">
    <location>
        <begin position="403"/>
        <end position="421"/>
    </location>
</feature>